<keyword evidence="1" id="KW-0812">Transmembrane</keyword>
<name>A0ABU3UQJ7_9ACTN</name>
<evidence type="ECO:0000313" key="3">
    <source>
        <dbReference type="EMBL" id="MDU8995769.1"/>
    </source>
</evidence>
<dbReference type="GeneID" id="93999654"/>
<feature type="domain" description="YcxB-like C-terminal" evidence="2">
    <location>
        <begin position="114"/>
        <end position="173"/>
    </location>
</feature>
<gene>
    <name evidence="3" type="ORF">PU648_26115</name>
</gene>
<keyword evidence="1" id="KW-0472">Membrane</keyword>
<evidence type="ECO:0000313" key="4">
    <source>
        <dbReference type="Proteomes" id="UP001257627"/>
    </source>
</evidence>
<keyword evidence="4" id="KW-1185">Reference proteome</keyword>
<protein>
    <submittedName>
        <fullName evidence="3">YcxB family protein</fullName>
    </submittedName>
</protein>
<evidence type="ECO:0000259" key="2">
    <source>
        <dbReference type="Pfam" id="PF14317"/>
    </source>
</evidence>
<feature type="transmembrane region" description="Helical" evidence="1">
    <location>
        <begin position="42"/>
        <end position="60"/>
    </location>
</feature>
<organism evidence="3 4">
    <name type="scientific">Streptomyces mirabilis</name>
    <dbReference type="NCBI Taxonomy" id="68239"/>
    <lineage>
        <taxon>Bacteria</taxon>
        <taxon>Bacillati</taxon>
        <taxon>Actinomycetota</taxon>
        <taxon>Actinomycetes</taxon>
        <taxon>Kitasatosporales</taxon>
        <taxon>Streptomycetaceae</taxon>
        <taxon>Streptomyces</taxon>
    </lineage>
</organism>
<keyword evidence="1" id="KW-1133">Transmembrane helix</keyword>
<proteinExistence type="predicted"/>
<evidence type="ECO:0000256" key="1">
    <source>
        <dbReference type="SAM" id="Phobius"/>
    </source>
</evidence>
<feature type="transmembrane region" description="Helical" evidence="1">
    <location>
        <begin position="66"/>
        <end position="86"/>
    </location>
</feature>
<dbReference type="RefSeq" id="WP_316733572.1">
    <property type="nucleotide sequence ID" value="NZ_CP107957.1"/>
</dbReference>
<dbReference type="InterPro" id="IPR025588">
    <property type="entry name" value="YcxB-like_C"/>
</dbReference>
<dbReference type="Pfam" id="PF14317">
    <property type="entry name" value="YcxB"/>
    <property type="match status" value="1"/>
</dbReference>
<comment type="caution">
    <text evidence="3">The sequence shown here is derived from an EMBL/GenBank/DDBJ whole genome shotgun (WGS) entry which is preliminary data.</text>
</comment>
<dbReference type="Proteomes" id="UP001257627">
    <property type="component" value="Unassembled WGS sequence"/>
</dbReference>
<dbReference type="EMBL" id="JARAKF010000001">
    <property type="protein sequence ID" value="MDU8995769.1"/>
    <property type="molecule type" value="Genomic_DNA"/>
</dbReference>
<reference evidence="3 4" key="1">
    <citation type="submission" date="2023-02" db="EMBL/GenBank/DDBJ databases">
        <authorList>
            <person name="Maleckis M."/>
        </authorList>
    </citation>
    <scope>NUCLEOTIDE SEQUENCE [LARGE SCALE GENOMIC DNA]</scope>
    <source>
        <strain evidence="3 4">P8-A2</strain>
    </source>
</reference>
<accession>A0ABU3UQJ7</accession>
<sequence>MSMDHAGRAEVAVPGVARFEYTPAVADYDRALRRFSLRTRPGLTGSLLLPGAFAAAAIFVRAVRWHLNETVVVIASVCGVIALFVIRQAHRRFRMRDQYETHAARGVCRTTVAEDGLTTTGTDSKSDRIEWSSYPWWFETPELFVLTGSLGYFLVLPKRGAASSEDLDRARALFAQRLRRI</sequence>